<keyword evidence="6" id="KW-0804">Transcription</keyword>
<dbReference type="SUPFAM" id="SSF46785">
    <property type="entry name" value="Winged helix' DNA-binding domain"/>
    <property type="match status" value="1"/>
</dbReference>
<keyword evidence="10" id="KW-1185">Reference proteome</keyword>
<evidence type="ECO:0000313" key="10">
    <source>
        <dbReference type="Proteomes" id="UP000187166"/>
    </source>
</evidence>
<keyword evidence="2" id="KW-0678">Repressor</keyword>
<feature type="binding site" evidence="7">
    <location>
        <position position="134"/>
    </location>
    <ligand>
        <name>Zn(2+)</name>
        <dbReference type="ChEBI" id="CHEBI:29105"/>
    </ligand>
</feature>
<evidence type="ECO:0000256" key="4">
    <source>
        <dbReference type="ARBA" id="ARBA00023015"/>
    </source>
</evidence>
<dbReference type="Proteomes" id="UP000187166">
    <property type="component" value="Unassembled WGS sequence"/>
</dbReference>
<dbReference type="InterPro" id="IPR002481">
    <property type="entry name" value="FUR"/>
</dbReference>
<evidence type="ECO:0000256" key="2">
    <source>
        <dbReference type="ARBA" id="ARBA00022491"/>
    </source>
</evidence>
<evidence type="ECO:0000256" key="3">
    <source>
        <dbReference type="ARBA" id="ARBA00022833"/>
    </source>
</evidence>
<evidence type="ECO:0000256" key="6">
    <source>
        <dbReference type="ARBA" id="ARBA00023163"/>
    </source>
</evidence>
<reference evidence="9 10" key="1">
    <citation type="journal article" date="2016" name="Appl. Environ. Microbiol.">
        <title>Function and Phylogeny of Bacterial Butyryl Coenzyme A:Acetate Transferases and Their Diversity in the Proximal Colon of Swine.</title>
        <authorList>
            <person name="Trachsel J."/>
            <person name="Bayles D.O."/>
            <person name="Looft T."/>
            <person name="Levine U.Y."/>
            <person name="Allen H.K."/>
        </authorList>
    </citation>
    <scope>NUCLEOTIDE SEQUENCE [LARGE SCALE GENOMIC DNA]</scope>
    <source>
        <strain evidence="9 10">35-6-1</strain>
    </source>
</reference>
<sequence length="138" mass="16069">MKSFEDILRKNNLKITKGRLALLNLLYSSHVPMNTEEIYEAVDKKSLPSFTSLYRMLNELTEKNILKKNLYHNGLYYFEFANMGHRHYIVCDKCGKISAIENCPISEFENIAERETGYTVTNHIVELRGICPDCQKDK</sequence>
<feature type="binding site" evidence="8">
    <location>
        <position position="123"/>
    </location>
    <ligand>
        <name>Fe cation</name>
        <dbReference type="ChEBI" id="CHEBI:24875"/>
    </ligand>
</feature>
<dbReference type="AlphaFoldDB" id="A0A1U7M2B5"/>
<dbReference type="eggNOG" id="COG0735">
    <property type="taxonomic scope" value="Bacteria"/>
</dbReference>
<protein>
    <submittedName>
        <fullName evidence="9">Transcriptional repressor</fullName>
    </submittedName>
</protein>
<dbReference type="Pfam" id="PF01475">
    <property type="entry name" value="FUR"/>
    <property type="match status" value="1"/>
</dbReference>
<keyword evidence="4" id="KW-0805">Transcription regulation</keyword>
<dbReference type="InterPro" id="IPR036390">
    <property type="entry name" value="WH_DNA-bd_sf"/>
</dbReference>
<gene>
    <name evidence="9" type="ORF">BIV18_09435</name>
</gene>
<evidence type="ECO:0000256" key="7">
    <source>
        <dbReference type="PIRSR" id="PIRSR602481-1"/>
    </source>
</evidence>
<dbReference type="GO" id="GO:0003700">
    <property type="term" value="F:DNA-binding transcription factor activity"/>
    <property type="evidence" value="ECO:0007669"/>
    <property type="project" value="InterPro"/>
</dbReference>
<dbReference type="PANTHER" id="PTHR33202">
    <property type="entry name" value="ZINC UPTAKE REGULATION PROTEIN"/>
    <property type="match status" value="1"/>
</dbReference>
<dbReference type="PANTHER" id="PTHR33202:SF7">
    <property type="entry name" value="FERRIC UPTAKE REGULATION PROTEIN"/>
    <property type="match status" value="1"/>
</dbReference>
<feature type="binding site" evidence="8">
    <location>
        <position position="85"/>
    </location>
    <ligand>
        <name>Fe cation</name>
        <dbReference type="ChEBI" id="CHEBI:24875"/>
    </ligand>
</feature>
<name>A0A1U7M2B5_9FIRM</name>
<keyword evidence="8" id="KW-0408">Iron</keyword>
<keyword evidence="5" id="KW-0238">DNA-binding</keyword>
<evidence type="ECO:0000256" key="8">
    <source>
        <dbReference type="PIRSR" id="PIRSR602481-2"/>
    </source>
</evidence>
<dbReference type="GO" id="GO:0008270">
    <property type="term" value="F:zinc ion binding"/>
    <property type="evidence" value="ECO:0007669"/>
    <property type="project" value="TreeGrafter"/>
</dbReference>
<accession>A0A1U7M2B5</accession>
<comment type="caution">
    <text evidence="9">The sequence shown here is derived from an EMBL/GenBank/DDBJ whole genome shotgun (WGS) entry which is preliminary data.</text>
</comment>
<dbReference type="GO" id="GO:0045892">
    <property type="term" value="P:negative regulation of DNA-templated transcription"/>
    <property type="evidence" value="ECO:0007669"/>
    <property type="project" value="TreeGrafter"/>
</dbReference>
<dbReference type="InterPro" id="IPR036388">
    <property type="entry name" value="WH-like_DNA-bd_sf"/>
</dbReference>
<comment type="cofactor">
    <cofactor evidence="8">
        <name>Mn(2+)</name>
        <dbReference type="ChEBI" id="CHEBI:29035"/>
    </cofactor>
    <cofactor evidence="8">
        <name>Fe(2+)</name>
        <dbReference type="ChEBI" id="CHEBI:29033"/>
    </cofactor>
    <text evidence="8">Binds 1 Mn(2+) or Fe(2+) ion per subunit.</text>
</comment>
<dbReference type="CDD" id="cd07153">
    <property type="entry name" value="Fur_like"/>
    <property type="match status" value="1"/>
</dbReference>
<feature type="binding site" evidence="7">
    <location>
        <position position="91"/>
    </location>
    <ligand>
        <name>Zn(2+)</name>
        <dbReference type="ChEBI" id="CHEBI:29105"/>
    </ligand>
</feature>
<feature type="binding site" evidence="7">
    <location>
        <position position="94"/>
    </location>
    <ligand>
        <name>Zn(2+)</name>
        <dbReference type="ChEBI" id="CHEBI:29105"/>
    </ligand>
</feature>
<organism evidence="9 10">
    <name type="scientific">Peptoniphilus porci</name>
    <dbReference type="NCBI Taxonomy" id="2652280"/>
    <lineage>
        <taxon>Bacteria</taxon>
        <taxon>Bacillati</taxon>
        <taxon>Bacillota</taxon>
        <taxon>Tissierellia</taxon>
        <taxon>Tissierellales</taxon>
        <taxon>Peptoniphilaceae</taxon>
        <taxon>Peptoniphilus</taxon>
    </lineage>
</organism>
<dbReference type="InterPro" id="IPR043135">
    <property type="entry name" value="Fur_C"/>
</dbReference>
<feature type="binding site" evidence="7">
    <location>
        <position position="131"/>
    </location>
    <ligand>
        <name>Zn(2+)</name>
        <dbReference type="ChEBI" id="CHEBI:29105"/>
    </ligand>
</feature>
<comment type="cofactor">
    <cofactor evidence="7">
        <name>Zn(2+)</name>
        <dbReference type="ChEBI" id="CHEBI:29105"/>
    </cofactor>
    <text evidence="7">Binds 1 zinc ion per subunit.</text>
</comment>
<proteinExistence type="inferred from homology"/>
<comment type="similarity">
    <text evidence="1">Belongs to the Fur family.</text>
</comment>
<dbReference type="GO" id="GO:1900376">
    <property type="term" value="P:regulation of secondary metabolite biosynthetic process"/>
    <property type="evidence" value="ECO:0007669"/>
    <property type="project" value="TreeGrafter"/>
</dbReference>
<evidence type="ECO:0000256" key="5">
    <source>
        <dbReference type="ARBA" id="ARBA00023125"/>
    </source>
</evidence>
<dbReference type="Gene3D" id="1.10.10.10">
    <property type="entry name" value="Winged helix-like DNA-binding domain superfamily/Winged helix DNA-binding domain"/>
    <property type="match status" value="1"/>
</dbReference>
<keyword evidence="7" id="KW-0479">Metal-binding</keyword>
<dbReference type="Gene3D" id="3.30.1490.190">
    <property type="match status" value="1"/>
</dbReference>
<keyword evidence="3 7" id="KW-0862">Zinc</keyword>
<dbReference type="STRING" id="1465756.BIV18_09435"/>
<dbReference type="GO" id="GO:0000976">
    <property type="term" value="F:transcription cis-regulatory region binding"/>
    <property type="evidence" value="ECO:0007669"/>
    <property type="project" value="TreeGrafter"/>
</dbReference>
<evidence type="ECO:0000313" key="9">
    <source>
        <dbReference type="EMBL" id="OLR65717.1"/>
    </source>
</evidence>
<evidence type="ECO:0000256" key="1">
    <source>
        <dbReference type="ARBA" id="ARBA00007957"/>
    </source>
</evidence>
<dbReference type="EMBL" id="MJIH01000001">
    <property type="protein sequence ID" value="OLR65717.1"/>
    <property type="molecule type" value="Genomic_DNA"/>
</dbReference>